<dbReference type="EMBL" id="MHCS01000009">
    <property type="protein sequence ID" value="OGY26875.1"/>
    <property type="molecule type" value="Genomic_DNA"/>
</dbReference>
<evidence type="ECO:0000259" key="10">
    <source>
        <dbReference type="Pfam" id="PF08245"/>
    </source>
</evidence>
<evidence type="ECO:0000313" key="11">
    <source>
        <dbReference type="EMBL" id="OGY26875.1"/>
    </source>
</evidence>
<dbReference type="GO" id="GO:0071555">
    <property type="term" value="P:cell wall organization"/>
    <property type="evidence" value="ECO:0007669"/>
    <property type="project" value="UniProtKB-KW"/>
</dbReference>
<dbReference type="PANTHER" id="PTHR43692">
    <property type="entry name" value="UDP-N-ACETYLMURAMOYLALANINE--D-GLUTAMATE LIGASE"/>
    <property type="match status" value="1"/>
</dbReference>
<sequence length="455" mass="49775">MDLKNKKIAVIGAGIEGISTVNYLSKKGAEVFLLDKKNKSEIDKETLAKIYELSVKTGFGKNYLNSLSSFDVIFRSPGVRPDLPQLSEAKDFGVEVTSQTKLFFDLCNAPIVGVTGTKGKGTTSTLIYEILKSAGKKPFLGGNIGNPPLDFIERVTSDSIVVLELSSFQLIDLEKSPHIAVVLMVTSEHLDWHENTKEYIKAKESVIKYQDEDDFVVINRDYANSKRLGERSKATKYYLSTKEKVDKGAYIDHDFIVSVTDGWTTIASVDEIQIPGTHNLQNIAAAVAVAGVLEVPSEKVAQAVKSFRGLPHRLEFVARVDGVAYYNDSASTIPETTVAAINAFKEPKVVILGGASKHSDFAGLGEKIVKSNVKAVILIGEEAEKIRKAILSVGEFSGRIIEGLTNMEDIIQKAKKLSKPGDVVLLSPACASFGMFKNYLDRGDQFKEAIKPLYK</sequence>
<keyword evidence="7 8" id="KW-0131">Cell cycle</keyword>
<dbReference type="InterPro" id="IPR004101">
    <property type="entry name" value="Mur_ligase_C"/>
</dbReference>
<keyword evidence="7 8" id="KW-0133">Cell shape</keyword>
<evidence type="ECO:0000256" key="8">
    <source>
        <dbReference type="RuleBase" id="RU003664"/>
    </source>
</evidence>
<comment type="catalytic activity">
    <reaction evidence="7 8">
        <text>UDP-N-acetyl-alpha-D-muramoyl-L-alanine + D-glutamate + ATP = UDP-N-acetyl-alpha-D-muramoyl-L-alanyl-D-glutamate + ADP + phosphate + H(+)</text>
        <dbReference type="Rhea" id="RHEA:16429"/>
        <dbReference type="ChEBI" id="CHEBI:15378"/>
        <dbReference type="ChEBI" id="CHEBI:29986"/>
        <dbReference type="ChEBI" id="CHEBI:30616"/>
        <dbReference type="ChEBI" id="CHEBI:43474"/>
        <dbReference type="ChEBI" id="CHEBI:83898"/>
        <dbReference type="ChEBI" id="CHEBI:83900"/>
        <dbReference type="ChEBI" id="CHEBI:456216"/>
        <dbReference type="EC" id="6.3.2.9"/>
    </reaction>
</comment>
<dbReference type="Gene3D" id="3.40.1190.10">
    <property type="entry name" value="Mur-like, catalytic domain"/>
    <property type="match status" value="1"/>
</dbReference>
<dbReference type="GO" id="GO:0051301">
    <property type="term" value="P:cell division"/>
    <property type="evidence" value="ECO:0007669"/>
    <property type="project" value="UniProtKB-KW"/>
</dbReference>
<comment type="caution">
    <text evidence="11">The sequence shown here is derived from an EMBL/GenBank/DDBJ whole genome shotgun (WGS) entry which is preliminary data.</text>
</comment>
<comment type="subcellular location">
    <subcellularLocation>
        <location evidence="1 7 8">Cytoplasm</location>
    </subcellularLocation>
</comment>
<dbReference type="SUPFAM" id="SSF53244">
    <property type="entry name" value="MurD-like peptide ligases, peptide-binding domain"/>
    <property type="match status" value="1"/>
</dbReference>
<dbReference type="STRING" id="1802596.A2Z11_01740"/>
<keyword evidence="3 7" id="KW-0963">Cytoplasm</keyword>
<dbReference type="GO" id="GO:0008764">
    <property type="term" value="F:UDP-N-acetylmuramoylalanine-D-glutamate ligase activity"/>
    <property type="evidence" value="ECO:0007669"/>
    <property type="project" value="UniProtKB-UniRule"/>
</dbReference>
<dbReference type="InterPro" id="IPR036615">
    <property type="entry name" value="Mur_ligase_C_dom_sf"/>
</dbReference>
<evidence type="ECO:0000259" key="9">
    <source>
        <dbReference type="Pfam" id="PF02875"/>
    </source>
</evidence>
<feature type="domain" description="Mur ligase central" evidence="10">
    <location>
        <begin position="114"/>
        <end position="290"/>
    </location>
</feature>
<protein>
    <recommendedName>
        <fullName evidence="7 8">UDP-N-acetylmuramoylalanine--D-glutamate ligase</fullName>
        <ecNumber evidence="7 8">6.3.2.9</ecNumber>
    </recommendedName>
    <alternativeName>
        <fullName evidence="7">D-glutamic acid-adding enzyme</fullName>
    </alternativeName>
    <alternativeName>
        <fullName evidence="7">UDP-N-acetylmuramoyl-L-alanyl-D-glutamate synthetase</fullName>
    </alternativeName>
</protein>
<dbReference type="PANTHER" id="PTHR43692:SF1">
    <property type="entry name" value="UDP-N-ACETYLMURAMOYLALANINE--D-GLUTAMATE LIGASE"/>
    <property type="match status" value="1"/>
</dbReference>
<keyword evidence="7 8" id="KW-0573">Peptidoglycan synthesis</keyword>
<dbReference type="EC" id="6.3.2.9" evidence="7 8"/>
<dbReference type="AlphaFoldDB" id="A0A1G1WGP4"/>
<keyword evidence="6 7" id="KW-0067">ATP-binding</keyword>
<dbReference type="SUPFAM" id="SSF53623">
    <property type="entry name" value="MurD-like peptide ligases, catalytic domain"/>
    <property type="match status" value="1"/>
</dbReference>
<accession>A0A1G1WGP4</accession>
<dbReference type="Gene3D" id="3.90.190.20">
    <property type="entry name" value="Mur ligase, C-terminal domain"/>
    <property type="match status" value="1"/>
</dbReference>
<dbReference type="UniPathway" id="UPA00219"/>
<proteinExistence type="inferred from homology"/>
<evidence type="ECO:0000256" key="2">
    <source>
        <dbReference type="ARBA" id="ARBA00004752"/>
    </source>
</evidence>
<dbReference type="GO" id="GO:0009252">
    <property type="term" value="P:peptidoglycan biosynthetic process"/>
    <property type="evidence" value="ECO:0007669"/>
    <property type="project" value="UniProtKB-UniRule"/>
</dbReference>
<evidence type="ECO:0000256" key="4">
    <source>
        <dbReference type="ARBA" id="ARBA00022598"/>
    </source>
</evidence>
<keyword evidence="7 8" id="KW-0961">Cell wall biogenesis/degradation</keyword>
<evidence type="ECO:0000256" key="6">
    <source>
        <dbReference type="ARBA" id="ARBA00022840"/>
    </source>
</evidence>
<keyword evidence="7 8" id="KW-0132">Cell division</keyword>
<evidence type="ECO:0000256" key="3">
    <source>
        <dbReference type="ARBA" id="ARBA00022490"/>
    </source>
</evidence>
<dbReference type="GO" id="GO:0005737">
    <property type="term" value="C:cytoplasm"/>
    <property type="evidence" value="ECO:0007669"/>
    <property type="project" value="UniProtKB-SubCell"/>
</dbReference>
<name>A0A1G1WGP4_9BACT</name>
<dbReference type="Pfam" id="PF08245">
    <property type="entry name" value="Mur_ligase_M"/>
    <property type="match status" value="1"/>
</dbReference>
<dbReference type="Pfam" id="PF21799">
    <property type="entry name" value="MurD-like_N"/>
    <property type="match status" value="1"/>
</dbReference>
<dbReference type="InterPro" id="IPR013221">
    <property type="entry name" value="Mur_ligase_cen"/>
</dbReference>
<organism evidence="11 12">
    <name type="scientific">Candidatus Woykebacteria bacterium RBG_16_43_9</name>
    <dbReference type="NCBI Taxonomy" id="1802596"/>
    <lineage>
        <taxon>Bacteria</taxon>
        <taxon>Candidatus Woykeibacteriota</taxon>
    </lineage>
</organism>
<dbReference type="Proteomes" id="UP000176389">
    <property type="component" value="Unassembled WGS sequence"/>
</dbReference>
<feature type="binding site" evidence="7">
    <location>
        <begin position="116"/>
        <end position="122"/>
    </location>
    <ligand>
        <name>ATP</name>
        <dbReference type="ChEBI" id="CHEBI:30616"/>
    </ligand>
</feature>
<keyword evidence="4 7" id="KW-0436">Ligase</keyword>
<reference evidence="11 12" key="1">
    <citation type="journal article" date="2016" name="Nat. Commun.">
        <title>Thousands of microbial genomes shed light on interconnected biogeochemical processes in an aquifer system.</title>
        <authorList>
            <person name="Anantharaman K."/>
            <person name="Brown C.T."/>
            <person name="Hug L.A."/>
            <person name="Sharon I."/>
            <person name="Castelle C.J."/>
            <person name="Probst A.J."/>
            <person name="Thomas B.C."/>
            <person name="Singh A."/>
            <person name="Wilkins M.J."/>
            <person name="Karaoz U."/>
            <person name="Brodie E.L."/>
            <person name="Williams K.H."/>
            <person name="Hubbard S.S."/>
            <person name="Banfield J.F."/>
        </authorList>
    </citation>
    <scope>NUCLEOTIDE SEQUENCE [LARGE SCALE GENOMIC DNA]</scope>
</reference>
<evidence type="ECO:0000256" key="5">
    <source>
        <dbReference type="ARBA" id="ARBA00022741"/>
    </source>
</evidence>
<dbReference type="InterPro" id="IPR036565">
    <property type="entry name" value="Mur-like_cat_sf"/>
</dbReference>
<dbReference type="NCBIfam" id="TIGR01087">
    <property type="entry name" value="murD"/>
    <property type="match status" value="1"/>
</dbReference>
<comment type="pathway">
    <text evidence="2 7 8">Cell wall biogenesis; peptidoglycan biosynthesis.</text>
</comment>
<keyword evidence="5 7" id="KW-0547">Nucleotide-binding</keyword>
<gene>
    <name evidence="7" type="primary">murD</name>
    <name evidence="11" type="ORF">A2Z11_01740</name>
</gene>
<dbReference type="Gene3D" id="3.40.50.720">
    <property type="entry name" value="NAD(P)-binding Rossmann-like Domain"/>
    <property type="match status" value="1"/>
</dbReference>
<feature type="domain" description="Mur ligase C-terminal" evidence="9">
    <location>
        <begin position="312"/>
        <end position="430"/>
    </location>
</feature>
<evidence type="ECO:0000313" key="12">
    <source>
        <dbReference type="Proteomes" id="UP000176389"/>
    </source>
</evidence>
<dbReference type="InterPro" id="IPR005762">
    <property type="entry name" value="MurD"/>
</dbReference>
<dbReference type="GO" id="GO:0005524">
    <property type="term" value="F:ATP binding"/>
    <property type="evidence" value="ECO:0007669"/>
    <property type="project" value="UniProtKB-UniRule"/>
</dbReference>
<evidence type="ECO:0000256" key="7">
    <source>
        <dbReference type="HAMAP-Rule" id="MF_00639"/>
    </source>
</evidence>
<dbReference type="Pfam" id="PF02875">
    <property type="entry name" value="Mur_ligase_C"/>
    <property type="match status" value="1"/>
</dbReference>
<dbReference type="SUPFAM" id="SSF51984">
    <property type="entry name" value="MurCD N-terminal domain"/>
    <property type="match status" value="1"/>
</dbReference>
<comment type="function">
    <text evidence="7 8">Cell wall formation. Catalyzes the addition of glutamate to the nucleotide precursor UDP-N-acetylmuramoyl-L-alanine (UMA).</text>
</comment>
<evidence type="ECO:0000256" key="1">
    <source>
        <dbReference type="ARBA" id="ARBA00004496"/>
    </source>
</evidence>
<dbReference type="GO" id="GO:0008360">
    <property type="term" value="P:regulation of cell shape"/>
    <property type="evidence" value="ECO:0007669"/>
    <property type="project" value="UniProtKB-KW"/>
</dbReference>
<dbReference type="HAMAP" id="MF_00639">
    <property type="entry name" value="MurD"/>
    <property type="match status" value="1"/>
</dbReference>
<comment type="similarity">
    <text evidence="7">Belongs to the MurCDEF family.</text>
</comment>